<dbReference type="PANTHER" id="PTHR40730:SF5">
    <property type="entry name" value="HTH CRO_C1-TYPE DOMAIN-CONTAINING PROTEIN"/>
    <property type="match status" value="1"/>
</dbReference>
<evidence type="ECO:0000256" key="21">
    <source>
        <dbReference type="ARBA" id="ARBA00067160"/>
    </source>
</evidence>
<comment type="function">
    <text evidence="3">Catalyzes the phosphorylation of hydroxymethylpyrimidine phosphate (HMP-P) to HMP-PP, and of HMP to HMP-P.</text>
</comment>
<keyword evidence="10" id="KW-0418">Kinase</keyword>
<comment type="pathway">
    <text evidence="4">Cofactor biosynthesis; thiamine diphosphate biosynthesis; thiamine phosphate from 4-amino-2-methyl-5-diphosphomethylpyrimidine and 4-methyl-5-(2-phosphoethyl)-thiazole: step 1/1.</text>
</comment>
<dbReference type="GO" id="GO:0005524">
    <property type="term" value="F:ATP binding"/>
    <property type="evidence" value="ECO:0007669"/>
    <property type="project" value="UniProtKB-KW"/>
</dbReference>
<dbReference type="GO" id="GO:0009228">
    <property type="term" value="P:thiamine biosynthetic process"/>
    <property type="evidence" value="ECO:0007669"/>
    <property type="project" value="UniProtKB-KW"/>
</dbReference>
<evidence type="ECO:0000256" key="19">
    <source>
        <dbReference type="ARBA" id="ARBA00060834"/>
    </source>
</evidence>
<keyword evidence="9" id="KW-0547">Nucleotide-binding</keyword>
<evidence type="ECO:0000256" key="16">
    <source>
        <dbReference type="ARBA" id="ARBA00047883"/>
    </source>
</evidence>
<dbReference type="EC" id="2.7.4.7" evidence="7"/>
<evidence type="ECO:0000256" key="10">
    <source>
        <dbReference type="ARBA" id="ARBA00022777"/>
    </source>
</evidence>
<dbReference type="GO" id="GO:0008902">
    <property type="term" value="F:hydroxymethylpyrimidine kinase activity"/>
    <property type="evidence" value="ECO:0007669"/>
    <property type="project" value="UniProtKB-EC"/>
</dbReference>
<comment type="catalytic activity">
    <reaction evidence="16">
        <text>2-[(2R,5Z)-2-carboxy-4-methylthiazol-5(2H)-ylidene]ethyl phosphate + 4-amino-2-methyl-5-(diphosphooxymethyl)pyrimidine + 2 H(+) = thiamine phosphate + CO2 + diphosphate</text>
        <dbReference type="Rhea" id="RHEA:47844"/>
        <dbReference type="ChEBI" id="CHEBI:15378"/>
        <dbReference type="ChEBI" id="CHEBI:16526"/>
        <dbReference type="ChEBI" id="CHEBI:33019"/>
        <dbReference type="ChEBI" id="CHEBI:37575"/>
        <dbReference type="ChEBI" id="CHEBI:57841"/>
        <dbReference type="ChEBI" id="CHEBI:62899"/>
        <dbReference type="EC" id="2.5.1.3"/>
    </reaction>
</comment>
<dbReference type="GO" id="GO:0008972">
    <property type="term" value="F:phosphomethylpyrimidine kinase activity"/>
    <property type="evidence" value="ECO:0007669"/>
    <property type="project" value="UniProtKB-EC"/>
</dbReference>
<evidence type="ECO:0000256" key="17">
    <source>
        <dbReference type="ARBA" id="ARBA00059241"/>
    </source>
</evidence>
<accession>A0A645DNK0</accession>
<dbReference type="Gene3D" id="3.40.225.10">
    <property type="entry name" value="Class II aldolase/adducin N-terminal domain"/>
    <property type="match status" value="1"/>
</dbReference>
<evidence type="ECO:0000256" key="4">
    <source>
        <dbReference type="ARBA" id="ARBA00005165"/>
    </source>
</evidence>
<dbReference type="EMBL" id="VSSQ01037873">
    <property type="protein sequence ID" value="MPM90678.1"/>
    <property type="molecule type" value="Genomic_DNA"/>
</dbReference>
<evidence type="ECO:0000256" key="8">
    <source>
        <dbReference type="ARBA" id="ARBA00022679"/>
    </source>
</evidence>
<dbReference type="FunFam" id="3.40.225.10:FF:000015">
    <property type="entry name" value="Phosphomethylpyrimidine kinase (Hmp-phosphate kinase)"/>
    <property type="match status" value="1"/>
</dbReference>
<comment type="catalytic activity">
    <reaction evidence="2">
        <text>4-amino-2-methyl-5-(phosphooxymethyl)pyrimidine + ATP = 4-amino-2-methyl-5-(diphosphooxymethyl)pyrimidine + ADP</text>
        <dbReference type="Rhea" id="RHEA:19893"/>
        <dbReference type="ChEBI" id="CHEBI:30616"/>
        <dbReference type="ChEBI" id="CHEBI:57841"/>
        <dbReference type="ChEBI" id="CHEBI:58354"/>
        <dbReference type="ChEBI" id="CHEBI:456216"/>
        <dbReference type="EC" id="2.7.4.7"/>
    </reaction>
</comment>
<dbReference type="InterPro" id="IPR019293">
    <property type="entry name" value="ThiN"/>
</dbReference>
<comment type="catalytic activity">
    <reaction evidence="14">
        <text>4-methyl-5-(2-phosphooxyethyl)-thiazole + 4-amino-2-methyl-5-(diphosphooxymethyl)pyrimidine + H(+) = thiamine phosphate + diphosphate</text>
        <dbReference type="Rhea" id="RHEA:22328"/>
        <dbReference type="ChEBI" id="CHEBI:15378"/>
        <dbReference type="ChEBI" id="CHEBI:33019"/>
        <dbReference type="ChEBI" id="CHEBI:37575"/>
        <dbReference type="ChEBI" id="CHEBI:57841"/>
        <dbReference type="ChEBI" id="CHEBI:58296"/>
        <dbReference type="EC" id="2.5.1.3"/>
    </reaction>
</comment>
<evidence type="ECO:0000256" key="14">
    <source>
        <dbReference type="ARBA" id="ARBA00047334"/>
    </source>
</evidence>
<dbReference type="SUPFAM" id="SSF53639">
    <property type="entry name" value="AraD/HMP-PK domain-like"/>
    <property type="match status" value="1"/>
</dbReference>
<reference evidence="23" key="1">
    <citation type="submission" date="2019-08" db="EMBL/GenBank/DDBJ databases">
        <authorList>
            <person name="Kucharzyk K."/>
            <person name="Murdoch R.W."/>
            <person name="Higgins S."/>
            <person name="Loffler F."/>
        </authorList>
    </citation>
    <scope>NUCLEOTIDE SEQUENCE</scope>
</reference>
<comment type="similarity">
    <text evidence="19">In the C-terminal section; belongs to the ThiN family.</text>
</comment>
<protein>
    <recommendedName>
        <fullName evidence="21">Bifunctional thiamine biosynthesis protein ThiDN</fullName>
        <ecNumber evidence="6">2.5.1.3</ecNumber>
        <ecNumber evidence="5">2.7.1.49</ecNumber>
        <ecNumber evidence="7">2.7.4.7</ecNumber>
    </recommendedName>
</protein>
<keyword evidence="8" id="KW-0808">Transferase</keyword>
<evidence type="ECO:0000256" key="20">
    <source>
        <dbReference type="ARBA" id="ARBA00060992"/>
    </source>
</evidence>
<comment type="catalytic activity">
    <reaction evidence="15">
        <text>2-(2-carboxy-4-methylthiazol-5-yl)ethyl phosphate + 4-amino-2-methyl-5-(diphosphooxymethyl)pyrimidine + 2 H(+) = thiamine phosphate + CO2 + diphosphate</text>
        <dbReference type="Rhea" id="RHEA:47848"/>
        <dbReference type="ChEBI" id="CHEBI:15378"/>
        <dbReference type="ChEBI" id="CHEBI:16526"/>
        <dbReference type="ChEBI" id="CHEBI:33019"/>
        <dbReference type="ChEBI" id="CHEBI:37575"/>
        <dbReference type="ChEBI" id="CHEBI:57841"/>
        <dbReference type="ChEBI" id="CHEBI:62890"/>
        <dbReference type="EC" id="2.5.1.3"/>
    </reaction>
</comment>
<evidence type="ECO:0000256" key="9">
    <source>
        <dbReference type="ARBA" id="ARBA00022741"/>
    </source>
</evidence>
<evidence type="ECO:0000256" key="6">
    <source>
        <dbReference type="ARBA" id="ARBA00012830"/>
    </source>
</evidence>
<comment type="function">
    <text evidence="17">Condenses 4-methyl-5-(beta-hydroxyethyl)thiazole monophosphate (THZ-P) and 4-amino-5-hydroxymethyl pyrimidine pyrophosphate (HMP-PP) to form thiamine monophosphate (TMP).</text>
</comment>
<evidence type="ECO:0000256" key="2">
    <source>
        <dbReference type="ARBA" id="ARBA00000565"/>
    </source>
</evidence>
<comment type="catalytic activity">
    <reaction evidence="1">
        <text>4-amino-5-hydroxymethyl-2-methylpyrimidine + ATP = 4-amino-2-methyl-5-(phosphooxymethyl)pyrimidine + ADP + H(+)</text>
        <dbReference type="Rhea" id="RHEA:23096"/>
        <dbReference type="ChEBI" id="CHEBI:15378"/>
        <dbReference type="ChEBI" id="CHEBI:16892"/>
        <dbReference type="ChEBI" id="CHEBI:30616"/>
        <dbReference type="ChEBI" id="CHEBI:58354"/>
        <dbReference type="ChEBI" id="CHEBI:456216"/>
        <dbReference type="EC" id="2.7.1.49"/>
    </reaction>
</comment>
<organism evidence="23">
    <name type="scientific">bioreactor metagenome</name>
    <dbReference type="NCBI Taxonomy" id="1076179"/>
    <lineage>
        <taxon>unclassified sequences</taxon>
        <taxon>metagenomes</taxon>
        <taxon>ecological metagenomes</taxon>
    </lineage>
</organism>
<sequence>MPVGKGVGPVNPLGRTIEEKDRYLALQDVKKAVSILADSPDFAKLIPEVGCNIGMAIPGARTYKDIAAVEGRIVRYREKAYPVGCVNFGASRHVAGIILAAIRENPEVKAAMNVKYSEESLEACKEMGLGIASFDRTKEPEGVSTMDWGTSDAIKKYGEVPEIIYDKGGMGKEPMIRLLGKEASEIAKIAVELAERIK</sequence>
<evidence type="ECO:0000256" key="11">
    <source>
        <dbReference type="ARBA" id="ARBA00022840"/>
    </source>
</evidence>
<evidence type="ECO:0000256" key="7">
    <source>
        <dbReference type="ARBA" id="ARBA00012963"/>
    </source>
</evidence>
<keyword evidence="12" id="KW-0784">Thiamine biosynthesis</keyword>
<dbReference type="EC" id="2.7.1.49" evidence="5"/>
<evidence type="ECO:0000259" key="22">
    <source>
        <dbReference type="Pfam" id="PF10120"/>
    </source>
</evidence>
<dbReference type="EC" id="2.5.1.3" evidence="6"/>
<evidence type="ECO:0000256" key="12">
    <source>
        <dbReference type="ARBA" id="ARBA00022977"/>
    </source>
</evidence>
<evidence type="ECO:0000256" key="18">
    <source>
        <dbReference type="ARBA" id="ARBA00060674"/>
    </source>
</evidence>
<feature type="domain" description="Thiamine-phosphate synthase ThiN" evidence="22">
    <location>
        <begin position="28"/>
        <end position="191"/>
    </location>
</feature>
<evidence type="ECO:0000313" key="23">
    <source>
        <dbReference type="EMBL" id="MPM90678.1"/>
    </source>
</evidence>
<comment type="caution">
    <text evidence="23">The sequence shown here is derived from an EMBL/GenBank/DDBJ whole genome shotgun (WGS) entry which is preliminary data.</text>
</comment>
<comment type="pathway">
    <text evidence="18">Cofactor biosynthesis; thiamine diphosphate biosynthesis; 4-amino-2-methyl-5-diphosphomethylpyrimidine from 5-amino-1-(5-phospho-D-ribosyl)imidazole.</text>
</comment>
<evidence type="ECO:0000256" key="15">
    <source>
        <dbReference type="ARBA" id="ARBA00047851"/>
    </source>
</evidence>
<evidence type="ECO:0000256" key="5">
    <source>
        <dbReference type="ARBA" id="ARBA00012135"/>
    </source>
</evidence>
<dbReference type="PANTHER" id="PTHR40730">
    <property type="entry name" value="TRANSCRIPTIONAL REGULATOR PROTEIN-LIKE PROTEIN"/>
    <property type="match status" value="1"/>
</dbReference>
<keyword evidence="13" id="KW-0511">Multifunctional enzyme</keyword>
<evidence type="ECO:0000256" key="3">
    <source>
        <dbReference type="ARBA" id="ARBA00003848"/>
    </source>
</evidence>
<dbReference type="InterPro" id="IPR036409">
    <property type="entry name" value="Aldolase_II/adducin_N_sf"/>
</dbReference>
<evidence type="ECO:0000256" key="13">
    <source>
        <dbReference type="ARBA" id="ARBA00023268"/>
    </source>
</evidence>
<dbReference type="Pfam" id="PF10120">
    <property type="entry name" value="ThiN"/>
    <property type="match status" value="1"/>
</dbReference>
<dbReference type="AlphaFoldDB" id="A0A645DNK0"/>
<comment type="similarity">
    <text evidence="20">In the N-terminal section; belongs to the ThiD family.</text>
</comment>
<gene>
    <name evidence="23" type="ORF">SDC9_137800</name>
</gene>
<dbReference type="GO" id="GO:0004789">
    <property type="term" value="F:thiamine-phosphate diphosphorylase activity"/>
    <property type="evidence" value="ECO:0007669"/>
    <property type="project" value="UniProtKB-EC"/>
</dbReference>
<proteinExistence type="inferred from homology"/>
<keyword evidence="11" id="KW-0067">ATP-binding</keyword>
<name>A0A645DNK0_9ZZZZ</name>
<evidence type="ECO:0000256" key="1">
    <source>
        <dbReference type="ARBA" id="ARBA00000151"/>
    </source>
</evidence>